<comment type="caution">
    <text evidence="7">Lacks conserved residue(s) required for the propagation of feature annotation.</text>
</comment>
<dbReference type="SUPFAM" id="SSF50249">
    <property type="entry name" value="Nucleic acid-binding proteins"/>
    <property type="match status" value="1"/>
</dbReference>
<comment type="subunit">
    <text evidence="7">Homodimer.</text>
</comment>
<gene>
    <name evidence="7" type="primary">lysS</name>
    <name evidence="10" type="ORF">A2999_02720</name>
</gene>
<evidence type="ECO:0000256" key="4">
    <source>
        <dbReference type="ARBA" id="ARBA00022840"/>
    </source>
</evidence>
<keyword evidence="4 7" id="KW-0067">ATP-binding</keyword>
<name>A0A1F8DU63_9BACT</name>
<dbReference type="PROSITE" id="PS50862">
    <property type="entry name" value="AA_TRNA_LIGASE_II"/>
    <property type="match status" value="1"/>
</dbReference>
<evidence type="ECO:0000256" key="8">
    <source>
        <dbReference type="RuleBase" id="RU000336"/>
    </source>
</evidence>
<dbReference type="AlphaFoldDB" id="A0A1F8DU63"/>
<proteinExistence type="inferred from homology"/>
<evidence type="ECO:0000256" key="5">
    <source>
        <dbReference type="ARBA" id="ARBA00023146"/>
    </source>
</evidence>
<dbReference type="EC" id="6.1.1.6" evidence="7"/>
<feature type="binding site" evidence="7">
    <location>
        <position position="404"/>
    </location>
    <ligand>
        <name>Mg(2+)</name>
        <dbReference type="ChEBI" id="CHEBI:18420"/>
        <label>1</label>
    </ligand>
</feature>
<dbReference type="PANTHER" id="PTHR42918:SF15">
    <property type="entry name" value="LYSINE--TRNA LIGASE, CHLOROPLASTIC_MITOCHONDRIAL"/>
    <property type="match status" value="1"/>
</dbReference>
<accession>A0A1F8DU63</accession>
<dbReference type="GO" id="GO:0005829">
    <property type="term" value="C:cytosol"/>
    <property type="evidence" value="ECO:0007669"/>
    <property type="project" value="TreeGrafter"/>
</dbReference>
<feature type="binding site" evidence="7">
    <location>
        <position position="404"/>
    </location>
    <ligand>
        <name>Mg(2+)</name>
        <dbReference type="ChEBI" id="CHEBI:18420"/>
        <label>2</label>
    </ligand>
</feature>
<sequence length="485" mass="56732">MNMLEDIIKERKKKIDNLSAAGLNPYPEKVRRTHLIKEILDNFSGFSKSRKKIFICGRIFGIRDMGKIIFYDVADSSGRIQGVLKKDNLKKEFNLFRNNIDIGDFIEISGILFLTQKKEKSLEIKSFRPIVKSLRPLPSQWYGLEDVETRLRKRHLDILLNPEVREIFLKKNIFWQTFRDYLRKEGFLEVETPVLEATPGGAEAEPFITHHNALNRDFYLRISLEIALKKLLVAGYEKIFEIGRVFRNEGISPEHLQDYTQLELYWAYENEDTLMKFVEKIYKLVIKNTCGSLMTNYRGQKINWVKKWEKIDYREIFKKKTGLDLKKADREEFFKKAVEIGLEPDKNLGRGRLIDLLYKKLVRPTLIQPVFLVNQPADIEPLAKKSLKDPSLVYRFQIIACGTELGKGFSEANDPIDQRKRFEEQMKMRQAGDTEAQRLDEEFLEALEYGMPPAAGFGLSERLFAVLMDRPIRETTIFPLMRPQD</sequence>
<dbReference type="SUPFAM" id="SSF55681">
    <property type="entry name" value="Class II aaRS and biotin synthetases"/>
    <property type="match status" value="1"/>
</dbReference>
<dbReference type="InterPro" id="IPR002313">
    <property type="entry name" value="Lys-tRNA-ligase_II"/>
</dbReference>
<dbReference type="Pfam" id="PF00152">
    <property type="entry name" value="tRNA-synt_2"/>
    <property type="match status" value="1"/>
</dbReference>
<dbReference type="GO" id="GO:0004824">
    <property type="term" value="F:lysine-tRNA ligase activity"/>
    <property type="evidence" value="ECO:0007669"/>
    <property type="project" value="UniProtKB-UniRule"/>
</dbReference>
<dbReference type="NCBIfam" id="TIGR00499">
    <property type="entry name" value="lysS_bact"/>
    <property type="match status" value="1"/>
</dbReference>
<dbReference type="InterPro" id="IPR018149">
    <property type="entry name" value="Lys-tRNA-synth_II_C"/>
</dbReference>
<dbReference type="NCBIfam" id="NF001756">
    <property type="entry name" value="PRK00484.1"/>
    <property type="match status" value="1"/>
</dbReference>
<dbReference type="HAMAP" id="MF_00252">
    <property type="entry name" value="Lys_tRNA_synth_class2"/>
    <property type="match status" value="1"/>
</dbReference>
<comment type="subcellular location">
    <subcellularLocation>
        <location evidence="7">Cytoplasm</location>
    </subcellularLocation>
</comment>
<evidence type="ECO:0000256" key="2">
    <source>
        <dbReference type="ARBA" id="ARBA00022723"/>
    </source>
</evidence>
<evidence type="ECO:0000259" key="9">
    <source>
        <dbReference type="PROSITE" id="PS50862"/>
    </source>
</evidence>
<dbReference type="InterPro" id="IPR004364">
    <property type="entry name" value="Aa-tRNA-synt_II"/>
</dbReference>
<protein>
    <recommendedName>
        <fullName evidence="7">Lysine--tRNA ligase</fullName>
        <ecNumber evidence="7">6.1.1.6</ecNumber>
    </recommendedName>
    <alternativeName>
        <fullName evidence="7">Lysyl-tRNA synthetase</fullName>
        <shortName evidence="7">LysRS</shortName>
    </alternativeName>
</protein>
<comment type="caution">
    <text evidence="10">The sequence shown here is derived from an EMBL/GenBank/DDBJ whole genome shotgun (WGS) entry which is preliminary data.</text>
</comment>
<evidence type="ECO:0000256" key="3">
    <source>
        <dbReference type="ARBA" id="ARBA00022741"/>
    </source>
</evidence>
<dbReference type="CDD" id="cd04322">
    <property type="entry name" value="LysRS_N"/>
    <property type="match status" value="1"/>
</dbReference>
<evidence type="ECO:0000256" key="6">
    <source>
        <dbReference type="ARBA" id="ARBA00048573"/>
    </source>
</evidence>
<keyword evidence="2 7" id="KW-0479">Metal-binding</keyword>
<dbReference type="Gene3D" id="2.40.50.140">
    <property type="entry name" value="Nucleic acid-binding proteins"/>
    <property type="match status" value="1"/>
</dbReference>
<dbReference type="GO" id="GO:0006430">
    <property type="term" value="P:lysyl-tRNA aminoacylation"/>
    <property type="evidence" value="ECO:0007669"/>
    <property type="project" value="UniProtKB-UniRule"/>
</dbReference>
<organism evidence="10 11">
    <name type="scientific">Candidatus Wolfebacteria bacterium RIFCSPLOWO2_01_FULL_38_11</name>
    <dbReference type="NCBI Taxonomy" id="1802556"/>
    <lineage>
        <taxon>Bacteria</taxon>
        <taxon>Candidatus Wolfeibacteriota</taxon>
    </lineage>
</organism>
<dbReference type="GO" id="GO:0000049">
    <property type="term" value="F:tRNA binding"/>
    <property type="evidence" value="ECO:0007669"/>
    <property type="project" value="TreeGrafter"/>
</dbReference>
<dbReference type="InterPro" id="IPR044136">
    <property type="entry name" value="Lys-tRNA-ligase_II_N"/>
</dbReference>
<dbReference type="InterPro" id="IPR006195">
    <property type="entry name" value="aa-tRNA-synth_II"/>
</dbReference>
<evidence type="ECO:0000313" key="11">
    <source>
        <dbReference type="Proteomes" id="UP000178798"/>
    </source>
</evidence>
<dbReference type="InterPro" id="IPR012340">
    <property type="entry name" value="NA-bd_OB-fold"/>
</dbReference>
<evidence type="ECO:0000313" key="10">
    <source>
        <dbReference type="EMBL" id="OGM91375.1"/>
    </source>
</evidence>
<dbReference type="Proteomes" id="UP000178798">
    <property type="component" value="Unassembled WGS sequence"/>
</dbReference>
<keyword evidence="7 8" id="KW-0460">Magnesium</keyword>
<evidence type="ECO:0000256" key="1">
    <source>
        <dbReference type="ARBA" id="ARBA00022598"/>
    </source>
</evidence>
<dbReference type="InterPro" id="IPR045864">
    <property type="entry name" value="aa-tRNA-synth_II/BPL/LPL"/>
</dbReference>
<dbReference type="GO" id="GO:0000287">
    <property type="term" value="F:magnesium ion binding"/>
    <property type="evidence" value="ECO:0007669"/>
    <property type="project" value="UniProtKB-UniRule"/>
</dbReference>
<keyword evidence="3 7" id="KW-0547">Nucleotide-binding</keyword>
<comment type="catalytic activity">
    <reaction evidence="6 7 8">
        <text>tRNA(Lys) + L-lysine + ATP = L-lysyl-tRNA(Lys) + AMP + diphosphate</text>
        <dbReference type="Rhea" id="RHEA:20792"/>
        <dbReference type="Rhea" id="RHEA-COMP:9696"/>
        <dbReference type="Rhea" id="RHEA-COMP:9697"/>
        <dbReference type="ChEBI" id="CHEBI:30616"/>
        <dbReference type="ChEBI" id="CHEBI:32551"/>
        <dbReference type="ChEBI" id="CHEBI:33019"/>
        <dbReference type="ChEBI" id="CHEBI:78442"/>
        <dbReference type="ChEBI" id="CHEBI:78529"/>
        <dbReference type="ChEBI" id="CHEBI:456215"/>
        <dbReference type="EC" id="6.1.1.6"/>
    </reaction>
</comment>
<dbReference type="Pfam" id="PF01336">
    <property type="entry name" value="tRNA_anti-codon"/>
    <property type="match status" value="1"/>
</dbReference>
<dbReference type="Gene3D" id="3.30.930.10">
    <property type="entry name" value="Bira Bifunctional Protein, Domain 2"/>
    <property type="match status" value="1"/>
</dbReference>
<feature type="domain" description="Aminoacyl-transfer RNA synthetases class-II family profile" evidence="9">
    <location>
        <begin position="176"/>
        <end position="483"/>
    </location>
</feature>
<comment type="cofactor">
    <cofactor evidence="7 8">
        <name>Mg(2+)</name>
        <dbReference type="ChEBI" id="CHEBI:18420"/>
    </cofactor>
    <text evidence="7 8">Binds 3 Mg(2+) ions per subunit.</text>
</comment>
<reference evidence="10 11" key="1">
    <citation type="journal article" date="2016" name="Nat. Commun.">
        <title>Thousands of microbial genomes shed light on interconnected biogeochemical processes in an aquifer system.</title>
        <authorList>
            <person name="Anantharaman K."/>
            <person name="Brown C.T."/>
            <person name="Hug L.A."/>
            <person name="Sharon I."/>
            <person name="Castelle C.J."/>
            <person name="Probst A.J."/>
            <person name="Thomas B.C."/>
            <person name="Singh A."/>
            <person name="Wilkins M.J."/>
            <person name="Karaoz U."/>
            <person name="Brodie E.L."/>
            <person name="Williams K.H."/>
            <person name="Hubbard S.S."/>
            <person name="Banfield J.F."/>
        </authorList>
    </citation>
    <scope>NUCLEOTIDE SEQUENCE [LARGE SCALE GENOMIC DNA]</scope>
</reference>
<evidence type="ECO:0000256" key="7">
    <source>
        <dbReference type="HAMAP-Rule" id="MF_00252"/>
    </source>
</evidence>
<keyword evidence="1 7" id="KW-0436">Ligase</keyword>
<keyword evidence="7" id="KW-0963">Cytoplasm</keyword>
<keyword evidence="5 7" id="KW-0030">Aminoacyl-tRNA synthetase</keyword>
<dbReference type="PANTHER" id="PTHR42918">
    <property type="entry name" value="LYSYL-TRNA SYNTHETASE"/>
    <property type="match status" value="1"/>
</dbReference>
<dbReference type="GO" id="GO:0005524">
    <property type="term" value="F:ATP binding"/>
    <property type="evidence" value="ECO:0007669"/>
    <property type="project" value="UniProtKB-UniRule"/>
</dbReference>
<comment type="similarity">
    <text evidence="7">Belongs to the class-II aminoacyl-tRNA synthetase family.</text>
</comment>
<dbReference type="InterPro" id="IPR004365">
    <property type="entry name" value="NA-bd_OB_tRNA"/>
</dbReference>
<keyword evidence="7" id="KW-0648">Protein biosynthesis</keyword>
<dbReference type="PRINTS" id="PR00982">
    <property type="entry name" value="TRNASYNTHLYS"/>
</dbReference>
<dbReference type="EMBL" id="MGIQ01000008">
    <property type="protein sequence ID" value="OGM91375.1"/>
    <property type="molecule type" value="Genomic_DNA"/>
</dbReference>
<dbReference type="STRING" id="1802556.A2999_02720"/>